<sequence length="616" mass="68325">MIFLKHSNTFKMLERLIQARANGKISDAAYKSAQKWLTDQELLLFRDQVATLIREEQFDELEDAFYTMIPFGTGGRRGTCGVGPNRINTRTIGESAQGLAAYISQFGVAAKQRGVVIAYDTRNNSKQFAEYSAQVLCGNGITTYLFREFRSTPELSFAVRELGTIAGIVISASHNPPSDNGFKVYWEDGGQVVPPHDRAIIAEVNKVNTLQMKDLQEAERQGLFSYVSNEIDQHYIAQVAALSLIPNRSVRLVYSPLHGTGQTSILPVLRLTGFQDLHLVEAQMAPDGNFPNVHDHFPNPELPAASEMAMELAQQVDADVGFTSDPDADRLGVFCKHVDPEGQAQWMLLNGNQVGVLLTDFIGKKLKDQGQLPEKGVVVKTMVTTDMVSEIARDYGLLTVDDLLVGFKYIAEVIRNLPPDQQFIFGAEESLGYLRGDFVRDKDAATAALLLAEMAAELKSQKRSLYDHLNSLYRKYGYFLEMLKNVYVSGAEGTARVARMMEGLRAQPPLSLAGKRVIEVIDRQAGAAIAPETRKTLRPIGGTKGNVLVFVLSEDRHTRVTIRPSGTEPKIKYYGAIRKDVSLDLSFQEFEQLKAETRDALQSYVESLATEAEKRG</sequence>
<name>A0A081BY90_VECG1</name>
<dbReference type="Pfam" id="PF02879">
    <property type="entry name" value="PGM_PMM_II"/>
    <property type="match status" value="1"/>
</dbReference>
<dbReference type="InterPro" id="IPR005846">
    <property type="entry name" value="A-D-PHexomutase_a/b/a-III"/>
</dbReference>
<feature type="domain" description="Alpha-D-phosphohexomutase alpha/beta/alpha" evidence="9">
    <location>
        <begin position="350"/>
        <end position="476"/>
    </location>
</feature>
<evidence type="ECO:0000256" key="5">
    <source>
        <dbReference type="ARBA" id="ARBA00022842"/>
    </source>
</evidence>
<evidence type="ECO:0000256" key="4">
    <source>
        <dbReference type="ARBA" id="ARBA00022723"/>
    </source>
</evidence>
<keyword evidence="11" id="KW-1185">Reference proteome</keyword>
<dbReference type="InterPro" id="IPR016066">
    <property type="entry name" value="A-D-PHexomutase_CS"/>
</dbReference>
<dbReference type="PROSITE" id="PS00710">
    <property type="entry name" value="PGM_PMM"/>
    <property type="match status" value="1"/>
</dbReference>
<proteinExistence type="inferred from homology"/>
<dbReference type="GO" id="GO:0008973">
    <property type="term" value="F:phosphopentomutase activity"/>
    <property type="evidence" value="ECO:0007669"/>
    <property type="project" value="TreeGrafter"/>
</dbReference>
<dbReference type="CDD" id="cd05799">
    <property type="entry name" value="PGM2"/>
    <property type="match status" value="1"/>
</dbReference>
<dbReference type="PRINTS" id="PR00509">
    <property type="entry name" value="PGMPMM"/>
</dbReference>
<feature type="domain" description="Alpha-D-phosphohexomutase alpha/beta/alpha" evidence="8">
    <location>
        <begin position="235"/>
        <end position="335"/>
    </location>
</feature>
<dbReference type="InterPro" id="IPR016055">
    <property type="entry name" value="A-D-PHexomutase_a/b/a-I/II/III"/>
</dbReference>
<keyword evidence="3" id="KW-0597">Phosphoprotein</keyword>
<accession>A0A081BY90</accession>
<evidence type="ECO:0000259" key="9">
    <source>
        <dbReference type="Pfam" id="PF02880"/>
    </source>
</evidence>
<dbReference type="InterPro" id="IPR005845">
    <property type="entry name" value="A-D-PHexomutase_a/b/a-II"/>
</dbReference>
<keyword evidence="4" id="KW-0479">Metal-binding</keyword>
<comment type="similarity">
    <text evidence="2">Belongs to the phosphohexose mutase family.</text>
</comment>
<evidence type="ECO:0000313" key="10">
    <source>
        <dbReference type="EMBL" id="GAK57295.1"/>
    </source>
</evidence>
<protein>
    <submittedName>
        <fullName evidence="10">Phosphoglucomutase/phosphomannomutase alpha/beta/alpha domain I</fullName>
    </submittedName>
</protein>
<evidence type="ECO:0000313" key="11">
    <source>
        <dbReference type="Proteomes" id="UP000030661"/>
    </source>
</evidence>
<dbReference type="GO" id="GO:0000287">
    <property type="term" value="F:magnesium ion binding"/>
    <property type="evidence" value="ECO:0007669"/>
    <property type="project" value="InterPro"/>
</dbReference>
<dbReference type="Gene3D" id="3.40.120.10">
    <property type="entry name" value="Alpha-D-Glucose-1,6-Bisphosphate, subunit A, domain 3"/>
    <property type="match status" value="3"/>
</dbReference>
<dbReference type="Pfam" id="PF02880">
    <property type="entry name" value="PGM_PMM_III"/>
    <property type="match status" value="1"/>
</dbReference>
<dbReference type="GO" id="GO:0005975">
    <property type="term" value="P:carbohydrate metabolic process"/>
    <property type="evidence" value="ECO:0007669"/>
    <property type="project" value="InterPro"/>
</dbReference>
<dbReference type="Proteomes" id="UP000030661">
    <property type="component" value="Unassembled WGS sequence"/>
</dbReference>
<dbReference type="InterPro" id="IPR005844">
    <property type="entry name" value="A-D-PHexomutase_a/b/a-I"/>
</dbReference>
<dbReference type="GO" id="GO:0006166">
    <property type="term" value="P:purine ribonucleoside salvage"/>
    <property type="evidence" value="ECO:0007669"/>
    <property type="project" value="TreeGrafter"/>
</dbReference>
<dbReference type="Pfam" id="PF02878">
    <property type="entry name" value="PGM_PMM_I"/>
    <property type="match status" value="1"/>
</dbReference>
<dbReference type="InterPro" id="IPR036900">
    <property type="entry name" value="A-D-PHexomutase_C_sf"/>
</dbReference>
<dbReference type="InterPro" id="IPR005841">
    <property type="entry name" value="Alpha-D-phosphohexomutase_SF"/>
</dbReference>
<reference evidence="10" key="1">
    <citation type="journal article" date="2015" name="PeerJ">
        <title>First genomic representation of candidate bacterial phylum KSB3 points to enhanced environmental sensing as a trigger of wastewater bulking.</title>
        <authorList>
            <person name="Sekiguchi Y."/>
            <person name="Ohashi A."/>
            <person name="Parks D.H."/>
            <person name="Yamauchi T."/>
            <person name="Tyson G.W."/>
            <person name="Hugenholtz P."/>
        </authorList>
    </citation>
    <scope>NUCLEOTIDE SEQUENCE [LARGE SCALE GENOMIC DNA]</scope>
</reference>
<dbReference type="PANTHER" id="PTHR45745:SF1">
    <property type="entry name" value="PHOSPHOGLUCOMUTASE 2B-RELATED"/>
    <property type="match status" value="1"/>
</dbReference>
<dbReference type="SUPFAM" id="SSF55957">
    <property type="entry name" value="Phosphoglucomutase, C-terminal domain"/>
    <property type="match status" value="1"/>
</dbReference>
<feature type="domain" description="Alpha-D-phosphohexomutase alpha/beta/alpha" evidence="7">
    <location>
        <begin position="71"/>
        <end position="207"/>
    </location>
</feature>
<gene>
    <name evidence="10" type="ORF">U27_04260</name>
</gene>
<comment type="cofactor">
    <cofactor evidence="1">
        <name>Mg(2+)</name>
        <dbReference type="ChEBI" id="CHEBI:18420"/>
    </cofactor>
</comment>
<evidence type="ECO:0000259" key="8">
    <source>
        <dbReference type="Pfam" id="PF02879"/>
    </source>
</evidence>
<keyword evidence="5" id="KW-0460">Magnesium</keyword>
<dbReference type="Gene3D" id="3.30.310.50">
    <property type="entry name" value="Alpha-D-phosphohexomutase, C-terminal domain"/>
    <property type="match status" value="1"/>
</dbReference>
<evidence type="ECO:0000256" key="2">
    <source>
        <dbReference type="ARBA" id="ARBA00010231"/>
    </source>
</evidence>
<organism evidence="10">
    <name type="scientific">Vecturithrix granuli</name>
    <dbReference type="NCBI Taxonomy" id="1499967"/>
    <lineage>
        <taxon>Bacteria</taxon>
        <taxon>Candidatus Moduliflexota</taxon>
        <taxon>Candidatus Vecturitrichia</taxon>
        <taxon>Candidatus Vecturitrichales</taxon>
        <taxon>Candidatus Vecturitrichaceae</taxon>
        <taxon>Candidatus Vecturithrix</taxon>
    </lineage>
</organism>
<dbReference type="EMBL" id="DF820465">
    <property type="protein sequence ID" value="GAK57295.1"/>
    <property type="molecule type" value="Genomic_DNA"/>
</dbReference>
<dbReference type="AlphaFoldDB" id="A0A081BY90"/>
<keyword evidence="6" id="KW-0413">Isomerase</keyword>
<dbReference type="SUPFAM" id="SSF53738">
    <property type="entry name" value="Phosphoglucomutase, first 3 domains"/>
    <property type="match status" value="3"/>
</dbReference>
<evidence type="ECO:0000256" key="1">
    <source>
        <dbReference type="ARBA" id="ARBA00001946"/>
    </source>
</evidence>
<evidence type="ECO:0000259" key="7">
    <source>
        <dbReference type="Pfam" id="PF02878"/>
    </source>
</evidence>
<dbReference type="HOGENOM" id="CLU_016950_0_0_0"/>
<dbReference type="STRING" id="1499967.U27_04260"/>
<dbReference type="PANTHER" id="PTHR45745">
    <property type="entry name" value="PHOSPHOMANNOMUTASE 45A"/>
    <property type="match status" value="1"/>
</dbReference>
<dbReference type="eggNOG" id="COG1109">
    <property type="taxonomic scope" value="Bacteria"/>
</dbReference>
<evidence type="ECO:0000256" key="3">
    <source>
        <dbReference type="ARBA" id="ARBA00022553"/>
    </source>
</evidence>
<evidence type="ECO:0000256" key="6">
    <source>
        <dbReference type="ARBA" id="ARBA00023235"/>
    </source>
</evidence>